<protein>
    <submittedName>
        <fullName evidence="1">Uncharacterized protein</fullName>
    </submittedName>
</protein>
<dbReference type="Proteomes" id="UP001151760">
    <property type="component" value="Unassembled WGS sequence"/>
</dbReference>
<keyword evidence="2" id="KW-1185">Reference proteome</keyword>
<dbReference type="EMBL" id="BQNB010016035">
    <property type="protein sequence ID" value="GJT47035.1"/>
    <property type="molecule type" value="Genomic_DNA"/>
</dbReference>
<comment type="caution">
    <text evidence="1">The sequence shown here is derived from an EMBL/GenBank/DDBJ whole genome shotgun (WGS) entry which is preliminary data.</text>
</comment>
<gene>
    <name evidence="1" type="ORF">Tco_0955750</name>
</gene>
<name>A0ABQ5E836_9ASTR</name>
<evidence type="ECO:0000313" key="1">
    <source>
        <dbReference type="EMBL" id="GJT47035.1"/>
    </source>
</evidence>
<sequence length="74" mass="8343">MLLFIIPYLIYPVVKSKGVSKLKGTDVNSRARLQDGKVRLVISKALSSSQGKDHTWRLRKHKGMGVLLLDHSEK</sequence>
<organism evidence="1 2">
    <name type="scientific">Tanacetum coccineum</name>
    <dbReference type="NCBI Taxonomy" id="301880"/>
    <lineage>
        <taxon>Eukaryota</taxon>
        <taxon>Viridiplantae</taxon>
        <taxon>Streptophyta</taxon>
        <taxon>Embryophyta</taxon>
        <taxon>Tracheophyta</taxon>
        <taxon>Spermatophyta</taxon>
        <taxon>Magnoliopsida</taxon>
        <taxon>eudicotyledons</taxon>
        <taxon>Gunneridae</taxon>
        <taxon>Pentapetalae</taxon>
        <taxon>asterids</taxon>
        <taxon>campanulids</taxon>
        <taxon>Asterales</taxon>
        <taxon>Asteraceae</taxon>
        <taxon>Asteroideae</taxon>
        <taxon>Anthemideae</taxon>
        <taxon>Anthemidinae</taxon>
        <taxon>Tanacetum</taxon>
    </lineage>
</organism>
<accession>A0ABQ5E836</accession>
<proteinExistence type="predicted"/>
<reference evidence="1" key="1">
    <citation type="journal article" date="2022" name="Int. J. Mol. Sci.">
        <title>Draft Genome of Tanacetum Coccineum: Genomic Comparison of Closely Related Tanacetum-Family Plants.</title>
        <authorList>
            <person name="Yamashiro T."/>
            <person name="Shiraishi A."/>
            <person name="Nakayama K."/>
            <person name="Satake H."/>
        </authorList>
    </citation>
    <scope>NUCLEOTIDE SEQUENCE</scope>
</reference>
<evidence type="ECO:0000313" key="2">
    <source>
        <dbReference type="Proteomes" id="UP001151760"/>
    </source>
</evidence>
<reference evidence="1" key="2">
    <citation type="submission" date="2022-01" db="EMBL/GenBank/DDBJ databases">
        <authorList>
            <person name="Yamashiro T."/>
            <person name="Shiraishi A."/>
            <person name="Satake H."/>
            <person name="Nakayama K."/>
        </authorList>
    </citation>
    <scope>NUCLEOTIDE SEQUENCE</scope>
</reference>